<reference evidence="1 2" key="1">
    <citation type="journal article" date="2024" name="Nat. Commun.">
        <title>Phylogenomics reveals the evolutionary origins of lichenization in chlorophyte algae.</title>
        <authorList>
            <person name="Puginier C."/>
            <person name="Libourel C."/>
            <person name="Otte J."/>
            <person name="Skaloud P."/>
            <person name="Haon M."/>
            <person name="Grisel S."/>
            <person name="Petersen M."/>
            <person name="Berrin J.G."/>
            <person name="Delaux P.M."/>
            <person name="Dal Grande F."/>
            <person name="Keller J."/>
        </authorList>
    </citation>
    <scope>NUCLEOTIDE SEQUENCE [LARGE SCALE GENOMIC DNA]</scope>
    <source>
        <strain evidence="1 2">SAG 2043</strain>
    </source>
</reference>
<keyword evidence="2" id="KW-1185">Reference proteome</keyword>
<name>A0AAW1QPD3_9CHLO</name>
<comment type="caution">
    <text evidence="1">The sequence shown here is derived from an EMBL/GenBank/DDBJ whole genome shotgun (WGS) entry which is preliminary data.</text>
</comment>
<evidence type="ECO:0000313" key="2">
    <source>
        <dbReference type="Proteomes" id="UP001489004"/>
    </source>
</evidence>
<evidence type="ECO:0000313" key="1">
    <source>
        <dbReference type="EMBL" id="KAK9823100.1"/>
    </source>
</evidence>
<dbReference type="EMBL" id="JALJOR010000002">
    <property type="protein sequence ID" value="KAK9823100.1"/>
    <property type="molecule type" value="Genomic_DNA"/>
</dbReference>
<dbReference type="AlphaFoldDB" id="A0AAW1QPD3"/>
<accession>A0AAW1QPD3</accession>
<sequence>MSTQAQDLRPRSLLELISTQQTGHGPGIRLEFREDLLASVTLDRWPYHYCAVHGLTDLAVHLYATGVQERPPICIAAFRSQGLQGKTPWQKTLSFSPSEVACLAGHEETAEILRLIQQGVPIHWTRGSHHAFPSAYKAQVRLLVEGCISCPAFYTLPRPAQQAVLEDVATSLARTTVWRHVDKSLWNGCHPDSIPHDQVEAAAALTREVEVSGNAAQDVPNLAYQFRLAAGPLRRGCAFGPLLRCGVGLACMATSRALLGFRGLVANSIALLTGMAAPGATLSVLMGLAIQVAIDQGLQQRGVSSDNVV</sequence>
<gene>
    <name evidence="1" type="ORF">WJX72_000264</name>
</gene>
<organism evidence="1 2">
    <name type="scientific">[Myrmecia] bisecta</name>
    <dbReference type="NCBI Taxonomy" id="41462"/>
    <lineage>
        <taxon>Eukaryota</taxon>
        <taxon>Viridiplantae</taxon>
        <taxon>Chlorophyta</taxon>
        <taxon>core chlorophytes</taxon>
        <taxon>Trebouxiophyceae</taxon>
        <taxon>Trebouxiales</taxon>
        <taxon>Trebouxiaceae</taxon>
        <taxon>Myrmecia</taxon>
    </lineage>
</organism>
<protein>
    <submittedName>
        <fullName evidence="1">Uncharacterized protein</fullName>
    </submittedName>
</protein>
<dbReference type="Proteomes" id="UP001489004">
    <property type="component" value="Unassembled WGS sequence"/>
</dbReference>
<proteinExistence type="predicted"/>